<reference evidence="5 6" key="1">
    <citation type="journal article" date="2019" name="Int. J. Syst. Evol. Microbiol.">
        <title>The Global Catalogue of Microorganisms (GCM) 10K type strain sequencing project: providing services to taxonomists for standard genome sequencing and annotation.</title>
        <authorList>
            <consortium name="The Broad Institute Genomics Platform"/>
            <consortium name="The Broad Institute Genome Sequencing Center for Infectious Disease"/>
            <person name="Wu L."/>
            <person name="Ma J."/>
        </authorList>
    </citation>
    <scope>NUCLEOTIDE SEQUENCE [LARGE SCALE GENOMIC DNA]</scope>
    <source>
        <strain evidence="5 6">CGMCC 1.12237</strain>
    </source>
</reference>
<dbReference type="AlphaFoldDB" id="A0ABD5RET1"/>
<sequence length="274" mass="29024">MSATTTVLHVDDDPELLALTSSVLDRDGRFEAITAESASEGLRRLSETSVDCVISDSVRLPDGETFASTVGRDYPDLPVILFTAKSATEVTDELRGGSVTEYVRKAGANDFETLLAHLSRVVGDRAPPDTADDSDETAGETDGTATGGATETTAEWSVAETDTATDPDASSDPPVRVIPDLGPEWTVVGFHDWEDPEELTTSVVAAVAGIADTEMETLPSLYHEVDPEAVADVVCPRSDGSYRHGVQVRFHYIGFECAVTGSGAVAVRDLSADE</sequence>
<protein>
    <submittedName>
        <fullName evidence="5">HalOD1 output domain-containing protein</fullName>
    </submittedName>
</protein>
<keyword evidence="6" id="KW-1185">Reference proteome</keyword>
<feature type="domain" description="Response regulatory" evidence="4">
    <location>
        <begin position="6"/>
        <end position="120"/>
    </location>
</feature>
<accession>A0ABD5RET1</accession>
<dbReference type="SUPFAM" id="SSF52172">
    <property type="entry name" value="CheY-like"/>
    <property type="match status" value="1"/>
</dbReference>
<organism evidence="5 6">
    <name type="scientific">Salinirubrum litoreum</name>
    <dbReference type="NCBI Taxonomy" id="1126234"/>
    <lineage>
        <taxon>Archaea</taxon>
        <taxon>Methanobacteriati</taxon>
        <taxon>Methanobacteriota</taxon>
        <taxon>Stenosarchaea group</taxon>
        <taxon>Halobacteria</taxon>
        <taxon>Halobacteriales</taxon>
        <taxon>Haloferacaceae</taxon>
        <taxon>Salinirubrum</taxon>
    </lineage>
</organism>
<evidence type="ECO:0000256" key="2">
    <source>
        <dbReference type="PROSITE-ProRule" id="PRU00169"/>
    </source>
</evidence>
<feature type="modified residue" description="4-aspartylphosphate" evidence="2">
    <location>
        <position position="56"/>
    </location>
</feature>
<dbReference type="PANTHER" id="PTHR44591:SF3">
    <property type="entry name" value="RESPONSE REGULATORY DOMAIN-CONTAINING PROTEIN"/>
    <property type="match status" value="1"/>
</dbReference>
<feature type="compositionally biased region" description="Acidic residues" evidence="3">
    <location>
        <begin position="130"/>
        <end position="139"/>
    </location>
</feature>
<feature type="compositionally biased region" description="Low complexity" evidence="3">
    <location>
        <begin position="140"/>
        <end position="174"/>
    </location>
</feature>
<name>A0ABD5RET1_9EURY</name>
<dbReference type="InterPro" id="IPR040624">
    <property type="entry name" value="HalOD1"/>
</dbReference>
<dbReference type="SMART" id="SM00448">
    <property type="entry name" value="REC"/>
    <property type="match status" value="1"/>
</dbReference>
<dbReference type="Pfam" id="PF00072">
    <property type="entry name" value="Response_reg"/>
    <property type="match status" value="1"/>
</dbReference>
<dbReference type="InterPro" id="IPR011006">
    <property type="entry name" value="CheY-like_superfamily"/>
</dbReference>
<dbReference type="InterPro" id="IPR050595">
    <property type="entry name" value="Bact_response_regulator"/>
</dbReference>
<keyword evidence="1 2" id="KW-0597">Phosphoprotein</keyword>
<evidence type="ECO:0000256" key="1">
    <source>
        <dbReference type="ARBA" id="ARBA00022553"/>
    </source>
</evidence>
<dbReference type="PANTHER" id="PTHR44591">
    <property type="entry name" value="STRESS RESPONSE REGULATOR PROTEIN 1"/>
    <property type="match status" value="1"/>
</dbReference>
<evidence type="ECO:0000313" key="6">
    <source>
        <dbReference type="Proteomes" id="UP001596201"/>
    </source>
</evidence>
<proteinExistence type="predicted"/>
<feature type="region of interest" description="Disordered" evidence="3">
    <location>
        <begin position="122"/>
        <end position="175"/>
    </location>
</feature>
<evidence type="ECO:0000259" key="4">
    <source>
        <dbReference type="PROSITE" id="PS50110"/>
    </source>
</evidence>
<evidence type="ECO:0000256" key="3">
    <source>
        <dbReference type="SAM" id="MobiDB-lite"/>
    </source>
</evidence>
<dbReference type="Pfam" id="PF18545">
    <property type="entry name" value="HalOD1"/>
    <property type="match status" value="1"/>
</dbReference>
<dbReference type="Proteomes" id="UP001596201">
    <property type="component" value="Unassembled WGS sequence"/>
</dbReference>
<dbReference type="PROSITE" id="PS50110">
    <property type="entry name" value="RESPONSE_REGULATORY"/>
    <property type="match status" value="1"/>
</dbReference>
<dbReference type="RefSeq" id="WP_227230807.1">
    <property type="nucleotide sequence ID" value="NZ_JAJCVJ010000002.1"/>
</dbReference>
<evidence type="ECO:0000313" key="5">
    <source>
        <dbReference type="EMBL" id="MFC5368535.1"/>
    </source>
</evidence>
<dbReference type="InterPro" id="IPR001789">
    <property type="entry name" value="Sig_transdc_resp-reg_receiver"/>
</dbReference>
<gene>
    <name evidence="5" type="ORF">ACFPJ5_16540</name>
</gene>
<dbReference type="EMBL" id="JBHSKX010000002">
    <property type="protein sequence ID" value="MFC5368535.1"/>
    <property type="molecule type" value="Genomic_DNA"/>
</dbReference>
<dbReference type="Gene3D" id="3.40.50.2300">
    <property type="match status" value="1"/>
</dbReference>
<comment type="caution">
    <text evidence="5">The sequence shown here is derived from an EMBL/GenBank/DDBJ whole genome shotgun (WGS) entry which is preliminary data.</text>
</comment>